<dbReference type="SUPFAM" id="SSF46689">
    <property type="entry name" value="Homeodomain-like"/>
    <property type="match status" value="1"/>
</dbReference>
<dbReference type="AlphaFoldDB" id="A0AAW9RZE2"/>
<dbReference type="InterPro" id="IPR046532">
    <property type="entry name" value="DUF6597"/>
</dbReference>
<dbReference type="GO" id="GO:0043565">
    <property type="term" value="F:sequence-specific DNA binding"/>
    <property type="evidence" value="ECO:0007669"/>
    <property type="project" value="InterPro"/>
</dbReference>
<dbReference type="InterPro" id="IPR009057">
    <property type="entry name" value="Homeodomain-like_sf"/>
</dbReference>
<dbReference type="PANTHER" id="PTHR46796">
    <property type="entry name" value="HTH-TYPE TRANSCRIPTIONAL ACTIVATOR RHAS-RELATED"/>
    <property type="match status" value="1"/>
</dbReference>
<dbReference type="InterPro" id="IPR050204">
    <property type="entry name" value="AraC_XylS_family_regulators"/>
</dbReference>
<sequence length="301" mass="33283">MRAGLAGAKRSSCDDIRRRSTAIRHRSEFGEWELVRCRPAAALQPFVVEYQGYRETPGPPVRRREMPNGNVTVIINFGADWLIGDADAPGRLEPFSSFAGGVYDRYAVSESTGGAYCMQVDFTPIGAGLFFRAPMRDLTGRVYGLGDVMGASGDRLTGRLHDAPDWAARFSILEAEIADRILPVASGTYLPAFVWRRIVSAAGDVRIGELAAECGISRKHLNVRFRDAVGVAPKTYARVCRFQRAAWLLAQPGEPVWTHVALDCGYYDQAHFIRDFRRLSGYTPGEFRRMSLADGTGIRDA</sequence>
<evidence type="ECO:0000256" key="1">
    <source>
        <dbReference type="ARBA" id="ARBA00023015"/>
    </source>
</evidence>
<dbReference type="SMART" id="SM00342">
    <property type="entry name" value="HTH_ARAC"/>
    <property type="match status" value="1"/>
</dbReference>
<dbReference type="InterPro" id="IPR018060">
    <property type="entry name" value="HTH_AraC"/>
</dbReference>
<dbReference type="RefSeq" id="WP_340332009.1">
    <property type="nucleotide sequence ID" value="NZ_JAZHOF010000011.1"/>
</dbReference>
<keyword evidence="1" id="KW-0805">Transcription regulation</keyword>
<protein>
    <submittedName>
        <fullName evidence="5">Helix-turn-helix transcriptional regulator</fullName>
    </submittedName>
</protein>
<dbReference type="Gene3D" id="1.10.10.60">
    <property type="entry name" value="Homeodomain-like"/>
    <property type="match status" value="1"/>
</dbReference>
<evidence type="ECO:0000313" key="6">
    <source>
        <dbReference type="Proteomes" id="UP001378188"/>
    </source>
</evidence>
<name>A0AAW9RZE2_9HYPH</name>
<keyword evidence="3" id="KW-0804">Transcription</keyword>
<feature type="domain" description="HTH araC/xylS-type" evidence="4">
    <location>
        <begin position="188"/>
        <end position="290"/>
    </location>
</feature>
<evidence type="ECO:0000256" key="3">
    <source>
        <dbReference type="ARBA" id="ARBA00023163"/>
    </source>
</evidence>
<organism evidence="5 6">
    <name type="scientific">Microbaculum marinum</name>
    <dbReference type="NCBI Taxonomy" id="1764581"/>
    <lineage>
        <taxon>Bacteria</taxon>
        <taxon>Pseudomonadati</taxon>
        <taxon>Pseudomonadota</taxon>
        <taxon>Alphaproteobacteria</taxon>
        <taxon>Hyphomicrobiales</taxon>
        <taxon>Tepidamorphaceae</taxon>
        <taxon>Microbaculum</taxon>
    </lineage>
</organism>
<evidence type="ECO:0000313" key="5">
    <source>
        <dbReference type="EMBL" id="MEJ8574309.1"/>
    </source>
</evidence>
<dbReference type="Pfam" id="PF12833">
    <property type="entry name" value="HTH_18"/>
    <property type="match status" value="1"/>
</dbReference>
<evidence type="ECO:0000256" key="2">
    <source>
        <dbReference type="ARBA" id="ARBA00023125"/>
    </source>
</evidence>
<dbReference type="Pfam" id="PF20240">
    <property type="entry name" value="DUF6597"/>
    <property type="match status" value="1"/>
</dbReference>
<comment type="caution">
    <text evidence="5">The sequence shown here is derived from an EMBL/GenBank/DDBJ whole genome shotgun (WGS) entry which is preliminary data.</text>
</comment>
<dbReference type="GO" id="GO:0003700">
    <property type="term" value="F:DNA-binding transcription factor activity"/>
    <property type="evidence" value="ECO:0007669"/>
    <property type="project" value="InterPro"/>
</dbReference>
<dbReference type="Proteomes" id="UP001378188">
    <property type="component" value="Unassembled WGS sequence"/>
</dbReference>
<reference evidence="5 6" key="1">
    <citation type="submission" date="2024-02" db="EMBL/GenBank/DDBJ databases">
        <title>Genome analysis and characterization of Microbaculum marinisediminis sp. nov., isolated from marine sediment.</title>
        <authorList>
            <person name="Du Z.-J."/>
            <person name="Ye Y.-Q."/>
            <person name="Zhang Z.-R."/>
            <person name="Yuan S.-M."/>
            <person name="Zhang X.-Y."/>
        </authorList>
    </citation>
    <scope>NUCLEOTIDE SEQUENCE [LARGE SCALE GENOMIC DNA]</scope>
    <source>
        <strain evidence="5 6">SDUM1044001</strain>
    </source>
</reference>
<dbReference type="PROSITE" id="PS01124">
    <property type="entry name" value="HTH_ARAC_FAMILY_2"/>
    <property type="match status" value="1"/>
</dbReference>
<keyword evidence="2" id="KW-0238">DNA-binding</keyword>
<dbReference type="PANTHER" id="PTHR46796:SF15">
    <property type="entry name" value="BLL1074 PROTEIN"/>
    <property type="match status" value="1"/>
</dbReference>
<accession>A0AAW9RZE2</accession>
<keyword evidence="6" id="KW-1185">Reference proteome</keyword>
<evidence type="ECO:0000259" key="4">
    <source>
        <dbReference type="PROSITE" id="PS01124"/>
    </source>
</evidence>
<proteinExistence type="predicted"/>
<dbReference type="EMBL" id="JAZHOF010000011">
    <property type="protein sequence ID" value="MEJ8574309.1"/>
    <property type="molecule type" value="Genomic_DNA"/>
</dbReference>
<gene>
    <name evidence="5" type="ORF">V3328_22685</name>
</gene>